<dbReference type="Gene3D" id="3.40.50.720">
    <property type="entry name" value="NAD(P)-binding Rossmann-like Domain"/>
    <property type="match status" value="1"/>
</dbReference>
<comment type="cofactor">
    <cofactor evidence="1 12">
        <name>Zn(2+)</name>
        <dbReference type="ChEBI" id="CHEBI:29105"/>
    </cofactor>
</comment>
<evidence type="ECO:0000256" key="6">
    <source>
        <dbReference type="ARBA" id="ARBA00023027"/>
    </source>
</evidence>
<dbReference type="InterPro" id="IPR011032">
    <property type="entry name" value="GroES-like_sf"/>
</dbReference>
<dbReference type="SUPFAM" id="SSF50129">
    <property type="entry name" value="GroES-like"/>
    <property type="match status" value="2"/>
</dbReference>
<feature type="domain" description="Enoyl reductase (ER)" evidence="13">
    <location>
        <begin position="11"/>
        <end position="366"/>
    </location>
</feature>
<dbReference type="SUPFAM" id="SSF51735">
    <property type="entry name" value="NAD(P)-binding Rossmann-fold domains"/>
    <property type="match status" value="1"/>
</dbReference>
<dbReference type="SMART" id="SM00829">
    <property type="entry name" value="PKS_ER"/>
    <property type="match status" value="1"/>
</dbReference>
<dbReference type="GO" id="GO:0005829">
    <property type="term" value="C:cytosol"/>
    <property type="evidence" value="ECO:0007669"/>
    <property type="project" value="TreeGrafter"/>
</dbReference>
<dbReference type="InterPro" id="IPR020843">
    <property type="entry name" value="ER"/>
</dbReference>
<evidence type="ECO:0000256" key="9">
    <source>
        <dbReference type="ARBA" id="ARBA00048110"/>
    </source>
</evidence>
<evidence type="ECO:0000256" key="2">
    <source>
        <dbReference type="ARBA" id="ARBA00010902"/>
    </source>
</evidence>
<dbReference type="InterPro" id="IPR014183">
    <property type="entry name" value="ADH_3"/>
</dbReference>
<evidence type="ECO:0000313" key="15">
    <source>
        <dbReference type="Proteomes" id="UP000789759"/>
    </source>
</evidence>
<keyword evidence="15" id="KW-1185">Reference proteome</keyword>
<dbReference type="FunFam" id="3.90.180.10:FF:000001">
    <property type="entry name" value="S-(hydroxymethyl)glutathione dehydrogenase"/>
    <property type="match status" value="1"/>
</dbReference>
<evidence type="ECO:0000256" key="8">
    <source>
        <dbReference type="ARBA" id="ARBA00047901"/>
    </source>
</evidence>
<feature type="non-terminal residue" evidence="14">
    <location>
        <position position="369"/>
    </location>
</feature>
<dbReference type="PANTHER" id="PTHR43880">
    <property type="entry name" value="ALCOHOL DEHYDROGENASE"/>
    <property type="match status" value="1"/>
</dbReference>
<dbReference type="PANTHER" id="PTHR43880:SF12">
    <property type="entry name" value="ALCOHOL DEHYDROGENASE CLASS-3"/>
    <property type="match status" value="1"/>
</dbReference>
<dbReference type="InterPro" id="IPR013149">
    <property type="entry name" value="ADH-like_C"/>
</dbReference>
<evidence type="ECO:0000256" key="10">
    <source>
        <dbReference type="ARBA" id="ARBA00049164"/>
    </source>
</evidence>
<evidence type="ECO:0000259" key="13">
    <source>
        <dbReference type="SMART" id="SM00829"/>
    </source>
</evidence>
<dbReference type="PROSITE" id="PS00059">
    <property type="entry name" value="ADH_ZINC"/>
    <property type="match status" value="1"/>
</dbReference>
<evidence type="ECO:0000256" key="4">
    <source>
        <dbReference type="ARBA" id="ARBA00022833"/>
    </source>
</evidence>
<dbReference type="Pfam" id="PF00107">
    <property type="entry name" value="ADH_zinc_N"/>
    <property type="match status" value="1"/>
</dbReference>
<dbReference type="Proteomes" id="UP000789759">
    <property type="component" value="Unassembled WGS sequence"/>
</dbReference>
<dbReference type="CDD" id="cd08300">
    <property type="entry name" value="alcohol_DH_class_III"/>
    <property type="match status" value="1"/>
</dbReference>
<comment type="caution">
    <text evidence="14">The sequence shown here is derived from an EMBL/GenBank/DDBJ whole genome shotgun (WGS) entry which is preliminary data.</text>
</comment>
<evidence type="ECO:0000256" key="1">
    <source>
        <dbReference type="ARBA" id="ARBA00001947"/>
    </source>
</evidence>
<dbReference type="InterPro" id="IPR002328">
    <property type="entry name" value="ADH_Zn_CS"/>
</dbReference>
<comment type="catalytic activity">
    <reaction evidence="8">
        <text>S-nitrosoglutathione + NADH + H(+) = S-(hydroxysulfenamide)glutathione + NAD(+)</text>
        <dbReference type="Rhea" id="RHEA:78371"/>
        <dbReference type="ChEBI" id="CHEBI:15378"/>
        <dbReference type="ChEBI" id="CHEBI:57540"/>
        <dbReference type="ChEBI" id="CHEBI:57945"/>
        <dbReference type="ChEBI" id="CHEBI:145544"/>
        <dbReference type="ChEBI" id="CHEBI:229723"/>
    </reaction>
</comment>
<comment type="similarity">
    <text evidence="2 12">Belongs to the zinc-containing alcohol dehydrogenase family. Class-III subfamily.</text>
</comment>
<dbReference type="FunFam" id="3.40.50.720:FF:000003">
    <property type="entry name" value="S-(hydroxymethyl)glutathione dehydrogenase"/>
    <property type="match status" value="1"/>
</dbReference>
<dbReference type="GO" id="GO:0046294">
    <property type="term" value="P:formaldehyde catabolic process"/>
    <property type="evidence" value="ECO:0007669"/>
    <property type="project" value="InterPro"/>
</dbReference>
<dbReference type="Pfam" id="PF08240">
    <property type="entry name" value="ADH_N"/>
    <property type="match status" value="1"/>
</dbReference>
<dbReference type="GO" id="GO:0051903">
    <property type="term" value="F:S-(hydroxymethyl)glutathione dehydrogenase [NAD(P)+] activity"/>
    <property type="evidence" value="ECO:0007669"/>
    <property type="project" value="UniProtKB-EC"/>
</dbReference>
<dbReference type="NCBIfam" id="TIGR02818">
    <property type="entry name" value="adh_III_F_hyde"/>
    <property type="match status" value="1"/>
</dbReference>
<dbReference type="EMBL" id="CAJVQA010000196">
    <property type="protein sequence ID" value="CAG8461790.1"/>
    <property type="molecule type" value="Genomic_DNA"/>
</dbReference>
<accession>A0A9N8Z2N7</accession>
<comment type="catalytic activity">
    <reaction evidence="9 12">
        <text>S-(hydroxymethyl)glutathione + NAD(+) = S-formylglutathione + NADH + H(+)</text>
        <dbReference type="Rhea" id="RHEA:19985"/>
        <dbReference type="ChEBI" id="CHEBI:15378"/>
        <dbReference type="ChEBI" id="CHEBI:57540"/>
        <dbReference type="ChEBI" id="CHEBI:57688"/>
        <dbReference type="ChEBI" id="CHEBI:57945"/>
        <dbReference type="ChEBI" id="CHEBI:58758"/>
        <dbReference type="EC" id="1.1.1.284"/>
    </reaction>
</comment>
<evidence type="ECO:0000256" key="5">
    <source>
        <dbReference type="ARBA" id="ARBA00023002"/>
    </source>
</evidence>
<comment type="catalytic activity">
    <reaction evidence="11">
        <text>a primary alcohol + NAD(+) = an aldehyde + NADH + H(+)</text>
        <dbReference type="Rhea" id="RHEA:10736"/>
        <dbReference type="ChEBI" id="CHEBI:15378"/>
        <dbReference type="ChEBI" id="CHEBI:15734"/>
        <dbReference type="ChEBI" id="CHEBI:17478"/>
        <dbReference type="ChEBI" id="CHEBI:57540"/>
        <dbReference type="ChEBI" id="CHEBI:57945"/>
        <dbReference type="EC" id="1.1.1.1"/>
    </reaction>
</comment>
<evidence type="ECO:0000313" key="14">
    <source>
        <dbReference type="EMBL" id="CAG8461790.1"/>
    </source>
</evidence>
<dbReference type="GO" id="GO:0008270">
    <property type="term" value="F:zinc ion binding"/>
    <property type="evidence" value="ECO:0007669"/>
    <property type="project" value="InterPro"/>
</dbReference>
<evidence type="ECO:0000256" key="12">
    <source>
        <dbReference type="RuleBase" id="RU362016"/>
    </source>
</evidence>
<dbReference type="Gene3D" id="3.90.180.10">
    <property type="entry name" value="Medium-chain alcohol dehydrogenases, catalytic domain"/>
    <property type="match status" value="1"/>
</dbReference>
<comment type="catalytic activity">
    <reaction evidence="10">
        <text>a secondary alcohol + NAD(+) = a ketone + NADH + H(+)</text>
        <dbReference type="Rhea" id="RHEA:10740"/>
        <dbReference type="ChEBI" id="CHEBI:15378"/>
        <dbReference type="ChEBI" id="CHEBI:17087"/>
        <dbReference type="ChEBI" id="CHEBI:35681"/>
        <dbReference type="ChEBI" id="CHEBI:57540"/>
        <dbReference type="ChEBI" id="CHEBI:57945"/>
        <dbReference type="EC" id="1.1.1.1"/>
    </reaction>
</comment>
<gene>
    <name evidence="14" type="ORF">CPELLU_LOCUS658</name>
</gene>
<keyword evidence="3 12" id="KW-0479">Metal-binding</keyword>
<keyword evidence="4 12" id="KW-0862">Zinc</keyword>
<keyword evidence="5 12" id="KW-0560">Oxidoreductase</keyword>
<comment type="catalytic activity">
    <reaction evidence="7">
        <text>S-(hydroxymethyl)glutathione + NADP(+) = S-formylglutathione + NADPH + H(+)</text>
        <dbReference type="Rhea" id="RHEA:19981"/>
        <dbReference type="ChEBI" id="CHEBI:15378"/>
        <dbReference type="ChEBI" id="CHEBI:57688"/>
        <dbReference type="ChEBI" id="CHEBI:57783"/>
        <dbReference type="ChEBI" id="CHEBI:58349"/>
        <dbReference type="ChEBI" id="CHEBI:58758"/>
        <dbReference type="EC" id="1.1.1.284"/>
    </reaction>
</comment>
<proteinExistence type="inferred from homology"/>
<dbReference type="InterPro" id="IPR036291">
    <property type="entry name" value="NAD(P)-bd_dom_sf"/>
</dbReference>
<reference evidence="14" key="1">
    <citation type="submission" date="2021-06" db="EMBL/GenBank/DDBJ databases">
        <authorList>
            <person name="Kallberg Y."/>
            <person name="Tangrot J."/>
            <person name="Rosling A."/>
        </authorList>
    </citation>
    <scope>NUCLEOTIDE SEQUENCE</scope>
    <source>
        <strain evidence="14">FL966</strain>
    </source>
</reference>
<evidence type="ECO:0000256" key="11">
    <source>
        <dbReference type="ARBA" id="ARBA00049243"/>
    </source>
</evidence>
<sequence length="369" mass="39478">TIKCKAAVAWGPAQPLSIEEVEVAPPKKGEVRIKILATGVCHTDAFTLSGKDPEGVFPVILGHEGAGIVESIGEDVTTVQPGDHVIPLYIPECRTCKFCKSGKTNLCSLVRATQGNGVMPDQTTRFTCKGKSIHHYMGCSTFSQYTVSLEISVAKISPHAPSDKACLLGCAITTGFGAAINTADIQPNSTVAVFGCGGVGLSVIQGAVARNASKIFAVDTNPKKFEYAKKLGATHFVNPTDFEKPIQEVLIEMTDGGLDYTFDCTGNSKVMRAAFEACHKGWGQSIIIGVSSEEISTQPLQLVTGRCWKGSAFGGVKGRTELPGIVEDYLNKKLEVDLYITNKFKLEEINKAFELMHSGEGVRSVIDLD</sequence>
<evidence type="ECO:0000256" key="3">
    <source>
        <dbReference type="ARBA" id="ARBA00022723"/>
    </source>
</evidence>
<evidence type="ECO:0000256" key="7">
    <source>
        <dbReference type="ARBA" id="ARBA00047793"/>
    </source>
</evidence>
<name>A0A9N8Z2N7_9GLOM</name>
<dbReference type="InterPro" id="IPR013154">
    <property type="entry name" value="ADH-like_N"/>
</dbReference>
<protein>
    <recommendedName>
        <fullName evidence="12">S-(hydroxymethyl)glutathione dehydrogenase</fullName>
        <ecNumber evidence="12">1.1.1.284</ecNumber>
    </recommendedName>
</protein>
<dbReference type="OrthoDB" id="417550at2759"/>
<dbReference type="GO" id="GO:0004022">
    <property type="term" value="F:alcohol dehydrogenase (NAD+) activity"/>
    <property type="evidence" value="ECO:0007669"/>
    <property type="project" value="UniProtKB-EC"/>
</dbReference>
<dbReference type="EC" id="1.1.1.284" evidence="12"/>
<keyword evidence="6 12" id="KW-0520">NAD</keyword>
<organism evidence="14 15">
    <name type="scientific">Cetraspora pellucida</name>
    <dbReference type="NCBI Taxonomy" id="1433469"/>
    <lineage>
        <taxon>Eukaryota</taxon>
        <taxon>Fungi</taxon>
        <taxon>Fungi incertae sedis</taxon>
        <taxon>Mucoromycota</taxon>
        <taxon>Glomeromycotina</taxon>
        <taxon>Glomeromycetes</taxon>
        <taxon>Diversisporales</taxon>
        <taxon>Gigasporaceae</taxon>
        <taxon>Cetraspora</taxon>
    </lineage>
</organism>
<dbReference type="AlphaFoldDB" id="A0A9N8Z2N7"/>